<feature type="compositionally biased region" description="Polar residues" evidence="1">
    <location>
        <begin position="9"/>
        <end position="20"/>
    </location>
</feature>
<evidence type="ECO:0000313" key="3">
    <source>
        <dbReference type="Proteomes" id="UP000310168"/>
    </source>
</evidence>
<feature type="region of interest" description="Disordered" evidence="1">
    <location>
        <begin position="1"/>
        <end position="23"/>
    </location>
</feature>
<proteinExistence type="predicted"/>
<feature type="compositionally biased region" description="Basic and acidic residues" evidence="1">
    <location>
        <begin position="65"/>
        <end position="87"/>
    </location>
</feature>
<comment type="caution">
    <text evidence="2">The sequence shown here is derived from an EMBL/GenBank/DDBJ whole genome shotgun (WGS) entry which is preliminary data.</text>
</comment>
<feature type="region of interest" description="Disordered" evidence="1">
    <location>
        <begin position="58"/>
        <end position="87"/>
    </location>
</feature>
<dbReference type="RefSeq" id="WP_137998004.1">
    <property type="nucleotide sequence ID" value="NZ_SJDU01000090.1"/>
</dbReference>
<dbReference type="Proteomes" id="UP000310168">
    <property type="component" value="Unassembled WGS sequence"/>
</dbReference>
<name>A0ABY2TRX0_9SPIR</name>
<evidence type="ECO:0000313" key="2">
    <source>
        <dbReference type="EMBL" id="TKZ35514.1"/>
    </source>
</evidence>
<sequence>MPNKENKKLTNSCEDSNSQKINDEGRRILETAANALNSENPDDVMGFGSHEIKYKDNPSNITIDSKNKKTKEGQHLEYKKDDINKEI</sequence>
<evidence type="ECO:0000256" key="1">
    <source>
        <dbReference type="SAM" id="MobiDB-lite"/>
    </source>
</evidence>
<reference evidence="2 3" key="1">
    <citation type="journal article" date="2019" name="Anaerobe">
        <title>Brachyspira catarrhinii sp. nov., an anaerobic intestinal spirochaete isolated from vervet monkeys may have been misidentified as Brachyspira aalborgi in previous studies.</title>
        <authorList>
            <person name="Phillips N.D."/>
            <person name="La T."/>
            <person name="Hampson D.J."/>
        </authorList>
    </citation>
    <scope>NUCLEOTIDE SEQUENCE [LARGE SCALE GENOMIC DNA]</scope>
    <source>
        <strain evidence="2 3">Z12</strain>
    </source>
</reference>
<accession>A0ABY2TRX0</accession>
<gene>
    <name evidence="2" type="ORF">EZH24_04900</name>
</gene>
<protein>
    <submittedName>
        <fullName evidence="2">Uncharacterized protein</fullName>
    </submittedName>
</protein>
<keyword evidence="3" id="KW-1185">Reference proteome</keyword>
<dbReference type="EMBL" id="SJDU01000090">
    <property type="protein sequence ID" value="TKZ35514.1"/>
    <property type="molecule type" value="Genomic_DNA"/>
</dbReference>
<organism evidence="2 3">
    <name type="scientific">Brachyspira catarrhinii</name>
    <dbReference type="NCBI Taxonomy" id="2528966"/>
    <lineage>
        <taxon>Bacteria</taxon>
        <taxon>Pseudomonadati</taxon>
        <taxon>Spirochaetota</taxon>
        <taxon>Spirochaetia</taxon>
        <taxon>Brachyspirales</taxon>
        <taxon>Brachyspiraceae</taxon>
        <taxon>Brachyspira</taxon>
    </lineage>
</organism>